<dbReference type="eggNOG" id="COG4774">
    <property type="taxonomic scope" value="Bacteria"/>
</dbReference>
<dbReference type="STRING" id="111780.Sta7437_2675"/>
<name>K9XUJ3_STAC7</name>
<dbReference type="PANTHER" id="PTHR32552">
    <property type="entry name" value="FERRICHROME IRON RECEPTOR-RELATED"/>
    <property type="match status" value="1"/>
</dbReference>
<keyword evidence="19" id="KW-1185">Reference proteome</keyword>
<evidence type="ECO:0000256" key="3">
    <source>
        <dbReference type="ARBA" id="ARBA00022448"/>
    </source>
</evidence>
<accession>K9XUJ3</accession>
<dbReference type="PATRIC" id="fig|111780.3.peg.2780"/>
<dbReference type="HOGENOM" id="CLU_008287_9_4_3"/>
<evidence type="ECO:0000256" key="2">
    <source>
        <dbReference type="ARBA" id="ARBA00009810"/>
    </source>
</evidence>
<evidence type="ECO:0000259" key="15">
    <source>
        <dbReference type="Pfam" id="PF00593"/>
    </source>
</evidence>
<organism evidence="18 19">
    <name type="scientific">Stanieria cyanosphaera (strain ATCC 29371 / PCC 7437)</name>
    <dbReference type="NCBI Taxonomy" id="111780"/>
    <lineage>
        <taxon>Bacteria</taxon>
        <taxon>Bacillati</taxon>
        <taxon>Cyanobacteriota</taxon>
        <taxon>Cyanophyceae</taxon>
        <taxon>Pleurocapsales</taxon>
        <taxon>Dermocarpellaceae</taxon>
        <taxon>Stanieria</taxon>
    </lineage>
</organism>
<dbReference type="PROSITE" id="PS52016">
    <property type="entry name" value="TONB_DEPENDENT_REC_3"/>
    <property type="match status" value="1"/>
</dbReference>
<dbReference type="NCBIfam" id="TIGR01783">
    <property type="entry name" value="TonB-siderophor"/>
    <property type="match status" value="1"/>
</dbReference>
<evidence type="ECO:0000256" key="13">
    <source>
        <dbReference type="PROSITE-ProRule" id="PRU01360"/>
    </source>
</evidence>
<keyword evidence="10 14" id="KW-0798">TonB box</keyword>
<keyword evidence="18" id="KW-0675">Receptor</keyword>
<keyword evidence="4 13" id="KW-1134">Transmembrane beta strand</keyword>
<dbReference type="InterPro" id="IPR012910">
    <property type="entry name" value="Plug_dom"/>
</dbReference>
<dbReference type="Gene3D" id="2.40.170.20">
    <property type="entry name" value="TonB-dependent receptor, beta-barrel domain"/>
    <property type="match status" value="1"/>
</dbReference>
<dbReference type="InterPro" id="IPR036942">
    <property type="entry name" value="Beta-barrel_TonB_sf"/>
</dbReference>
<keyword evidence="12 13" id="KW-0998">Cell outer membrane</keyword>
<evidence type="ECO:0000313" key="18">
    <source>
        <dbReference type="EMBL" id="AFZ36203.1"/>
    </source>
</evidence>
<dbReference type="SUPFAM" id="SSF56935">
    <property type="entry name" value="Porins"/>
    <property type="match status" value="1"/>
</dbReference>
<evidence type="ECO:0000259" key="16">
    <source>
        <dbReference type="Pfam" id="PF07715"/>
    </source>
</evidence>
<evidence type="ECO:0000256" key="6">
    <source>
        <dbReference type="ARBA" id="ARBA00022692"/>
    </source>
</evidence>
<evidence type="ECO:0000256" key="8">
    <source>
        <dbReference type="ARBA" id="ARBA00023004"/>
    </source>
</evidence>
<dbReference type="InterPro" id="IPR000531">
    <property type="entry name" value="Beta-barrel_TonB"/>
</dbReference>
<feature type="domain" description="TonB-dependent receptor-like beta-barrel" evidence="15">
    <location>
        <begin position="429"/>
        <end position="868"/>
    </location>
</feature>
<sequence length="899" mass="99720">MRIFELKQSLGLSAIASIKAIAMGFSLIAIVPLSIESVSAEEVAKNPISSQNNQASRQLLEKTKQRNNNKSLEPIFLNAKDLLVQRQNQGIARVTDVQINQTENGLELILETPSRQQLVPLILPEGKDLVIDILDATLGFSLRNGFKQANPAPGISQITVTKVNETSIQVRITGTQQVPSAEVISNQDNLVLGVTPDGTTVQQTPDEAMQRGHGGNLHERLHQEEIEIIATGEVQEDDDYFVPDAGVTRTDTPIIDTPGTIQVIPRQVIEDQRAIELRDALSRNAVGVVTNSAPSSNFNNVLIRGFNVSSNFLRNGIPESFFTLTPPRDLNNIERLEVLSGPASVIGGQISPGGIVNLATKQPLSSPFYELSASYGSFNSVEGAFDFSGPLNDSKTVAYRLNTSIYHSDTSIDVDEVDIERFSIAPVLNWQIGEQTKISFEGLYLNSRTPQRIGLPAQGTVLDNPNGEIPRDQFVGEPNFDGNDRKITQLGYDLEHSLSDDWSLRHAFRYTNFQSKQREAFVNAIQDDLRTLERSGDSFIDDINNYQTTAYLTGKFKTGEINHELLAGIDYVFEEDYFESEFFEAENIDLFEPVYTGGVGAAFEDSLGRFRDTNQGVGIYLQDQIKFFDDRLIVVLGGRVDFVSSSSQDLRDQTSEEASQDDTAFSPRVGIVYKLADNISLYGSFSRSFEQVTGVTATNEIFEPSRGTQYEIGVKANWLDNRLFTTLAFYDLTLSNLTTSDPNNPQFDIQTGEQNSQGIELQTGGEILPGWNIIANYAYTDAKITQDNIFTVGNSLANVPENALSLWSTYTIPEGNLSGLGFGFGLLYVGQREGDLDNSFQLEDYLRTDAAIYYRREQLKLALNFQNLFDVDYIEVSDDDLRVYPGDPFTVLFSASYEF</sequence>
<dbReference type="GO" id="GO:0009279">
    <property type="term" value="C:cell outer membrane"/>
    <property type="evidence" value="ECO:0007669"/>
    <property type="project" value="UniProtKB-SubCell"/>
</dbReference>
<dbReference type="FunFam" id="2.40.170.20:FF:000005">
    <property type="entry name" value="TonB-dependent siderophore receptor"/>
    <property type="match status" value="1"/>
</dbReference>
<dbReference type="CDD" id="cd01347">
    <property type="entry name" value="ligand_gated_channel"/>
    <property type="match status" value="1"/>
</dbReference>
<evidence type="ECO:0000256" key="14">
    <source>
        <dbReference type="RuleBase" id="RU003357"/>
    </source>
</evidence>
<evidence type="ECO:0000313" key="19">
    <source>
        <dbReference type="Proteomes" id="UP000010473"/>
    </source>
</evidence>
<keyword evidence="9" id="KW-0406">Ion transport</keyword>
<evidence type="ECO:0000256" key="10">
    <source>
        <dbReference type="ARBA" id="ARBA00023077"/>
    </source>
</evidence>
<evidence type="ECO:0000256" key="1">
    <source>
        <dbReference type="ARBA" id="ARBA00004571"/>
    </source>
</evidence>
<keyword evidence="6 13" id="KW-0812">Transmembrane</keyword>
<dbReference type="Gene3D" id="2.170.130.10">
    <property type="entry name" value="TonB-dependent receptor, plug domain"/>
    <property type="match status" value="1"/>
</dbReference>
<dbReference type="AlphaFoldDB" id="K9XUJ3"/>
<reference evidence="19" key="1">
    <citation type="journal article" date="2013" name="Proc. Natl. Acad. Sci. U.S.A.">
        <title>Improving the coverage of the cyanobacterial phylum using diversity-driven genome sequencing.</title>
        <authorList>
            <person name="Shih P.M."/>
            <person name="Wu D."/>
            <person name="Latifi A."/>
            <person name="Axen S.D."/>
            <person name="Fewer D.P."/>
            <person name="Talla E."/>
            <person name="Calteau A."/>
            <person name="Cai F."/>
            <person name="Tandeau de Marsac N."/>
            <person name="Rippka R."/>
            <person name="Herdman M."/>
            <person name="Sivonen K."/>
            <person name="Coursin T."/>
            <person name="Laurent T."/>
            <person name="Goodwin L."/>
            <person name="Nolan M."/>
            <person name="Davenport K.W."/>
            <person name="Han C.S."/>
            <person name="Rubin E.M."/>
            <person name="Eisen J.A."/>
            <person name="Woyke T."/>
            <person name="Gugger M."/>
            <person name="Kerfeld C.A."/>
        </authorList>
    </citation>
    <scope>NUCLEOTIDE SEQUENCE [LARGE SCALE GENOMIC DNA]</scope>
    <source>
        <strain evidence="19">ATCC 29371 / PCC 7437</strain>
    </source>
</reference>
<protein>
    <submittedName>
        <fullName evidence="18">TonB-dependent siderophore receptor</fullName>
    </submittedName>
</protein>
<evidence type="ECO:0000256" key="12">
    <source>
        <dbReference type="ARBA" id="ARBA00023237"/>
    </source>
</evidence>
<dbReference type="OrthoDB" id="503423at2"/>
<dbReference type="GO" id="GO:0015891">
    <property type="term" value="P:siderophore transport"/>
    <property type="evidence" value="ECO:0007669"/>
    <property type="project" value="InterPro"/>
</dbReference>
<dbReference type="KEGG" id="scs:Sta7437_2675"/>
<keyword evidence="7" id="KW-0732">Signal</keyword>
<evidence type="ECO:0000256" key="9">
    <source>
        <dbReference type="ARBA" id="ARBA00023065"/>
    </source>
</evidence>
<dbReference type="InterPro" id="IPR021731">
    <property type="entry name" value="AMIN_dom"/>
</dbReference>
<keyword evidence="3 13" id="KW-0813">Transport</keyword>
<evidence type="ECO:0000256" key="5">
    <source>
        <dbReference type="ARBA" id="ARBA00022496"/>
    </source>
</evidence>
<evidence type="ECO:0000256" key="7">
    <source>
        <dbReference type="ARBA" id="ARBA00022729"/>
    </source>
</evidence>
<evidence type="ECO:0000256" key="4">
    <source>
        <dbReference type="ARBA" id="ARBA00022452"/>
    </source>
</evidence>
<dbReference type="InterPro" id="IPR037066">
    <property type="entry name" value="Plug_dom_sf"/>
</dbReference>
<dbReference type="EMBL" id="CP003653">
    <property type="protein sequence ID" value="AFZ36203.1"/>
    <property type="molecule type" value="Genomic_DNA"/>
</dbReference>
<dbReference type="Proteomes" id="UP000010473">
    <property type="component" value="Chromosome"/>
</dbReference>
<dbReference type="Pfam" id="PF11741">
    <property type="entry name" value="AMIN"/>
    <property type="match status" value="1"/>
</dbReference>
<keyword evidence="11 13" id="KW-0472">Membrane</keyword>
<dbReference type="InterPro" id="IPR039426">
    <property type="entry name" value="TonB-dep_rcpt-like"/>
</dbReference>
<dbReference type="InterPro" id="IPR010105">
    <property type="entry name" value="TonB_sidphr_rcpt"/>
</dbReference>
<feature type="domain" description="TonB-dependent receptor plug" evidence="16">
    <location>
        <begin position="254"/>
        <end position="355"/>
    </location>
</feature>
<keyword evidence="8" id="KW-0408">Iron</keyword>
<dbReference type="GO" id="GO:0015344">
    <property type="term" value="F:siderophore uptake transmembrane transporter activity"/>
    <property type="evidence" value="ECO:0007669"/>
    <property type="project" value="TreeGrafter"/>
</dbReference>
<dbReference type="Pfam" id="PF07715">
    <property type="entry name" value="Plug"/>
    <property type="match status" value="1"/>
</dbReference>
<gene>
    <name evidence="18" type="ordered locus">Sta7437_2675</name>
</gene>
<comment type="subcellular location">
    <subcellularLocation>
        <location evidence="1 13">Cell outer membrane</location>
        <topology evidence="1 13">Multi-pass membrane protein</topology>
    </subcellularLocation>
</comment>
<proteinExistence type="inferred from homology"/>
<keyword evidence="5" id="KW-0410">Iron transport</keyword>
<dbReference type="GO" id="GO:0038023">
    <property type="term" value="F:signaling receptor activity"/>
    <property type="evidence" value="ECO:0007669"/>
    <property type="project" value="InterPro"/>
</dbReference>
<comment type="similarity">
    <text evidence="2 13 14">Belongs to the TonB-dependent receptor family.</text>
</comment>
<dbReference type="PANTHER" id="PTHR32552:SF68">
    <property type="entry name" value="FERRICHROME OUTER MEMBRANE TRANSPORTER_PHAGE RECEPTOR"/>
    <property type="match status" value="1"/>
</dbReference>
<evidence type="ECO:0000259" key="17">
    <source>
        <dbReference type="Pfam" id="PF11741"/>
    </source>
</evidence>
<dbReference type="Pfam" id="PF00593">
    <property type="entry name" value="TonB_dep_Rec_b-barrel"/>
    <property type="match status" value="1"/>
</dbReference>
<evidence type="ECO:0000256" key="11">
    <source>
        <dbReference type="ARBA" id="ARBA00023136"/>
    </source>
</evidence>
<feature type="domain" description="AMIN" evidence="17">
    <location>
        <begin position="96"/>
        <end position="179"/>
    </location>
</feature>